<reference evidence="1 2" key="1">
    <citation type="submission" date="2019-03" db="EMBL/GenBank/DDBJ databases">
        <title>Single cell metagenomics reveals metabolic interactions within the superorganism composed of flagellate Streblomastix strix and complex community of Bacteroidetes bacteria on its surface.</title>
        <authorList>
            <person name="Treitli S.C."/>
            <person name="Kolisko M."/>
            <person name="Husnik F."/>
            <person name="Keeling P."/>
            <person name="Hampl V."/>
        </authorList>
    </citation>
    <scope>NUCLEOTIDE SEQUENCE [LARGE SCALE GENOMIC DNA]</scope>
    <source>
        <strain evidence="1">ST1C</strain>
    </source>
</reference>
<comment type="caution">
    <text evidence="1">The sequence shown here is derived from an EMBL/GenBank/DDBJ whole genome shotgun (WGS) entry which is preliminary data.</text>
</comment>
<name>A0A5J4WTZ8_9EUKA</name>
<accession>A0A5J4WTZ8</accession>
<dbReference type="Proteomes" id="UP000324800">
    <property type="component" value="Unassembled WGS sequence"/>
</dbReference>
<gene>
    <name evidence="1" type="ORF">EZS28_006006</name>
</gene>
<evidence type="ECO:0000313" key="2">
    <source>
        <dbReference type="Proteomes" id="UP000324800"/>
    </source>
</evidence>
<sequence>MFHQRSYIQMSVESIRPNVSEKGRSWTIHDKVQPQNTPNIGMDGINQFPFYNDEWIDEGLSQRVELLEAQTLGDKKTAVYKKRTFRVIPFCQPRYYGRRDAYTIESVGPERYDVQTMQIGNPWQYTTHELSWTFQIKSNTGMDLNYESTSQIFFIIKADKATDIHLHFIMIQLKEVNVNPAVKFQVVKLGGQQLVNESAIALRLSGAAERGQWERNNDQDMKMEDTNLATRIIYSQLYPQASGQYKPGWAMKNKGSGKLEDDAYYGLCVNAGRWTGPTLTLVAFVWSNSNLHMYRIG</sequence>
<dbReference type="EMBL" id="SNRW01000949">
    <property type="protein sequence ID" value="KAA6398468.1"/>
    <property type="molecule type" value="Genomic_DNA"/>
</dbReference>
<dbReference type="AlphaFoldDB" id="A0A5J4WTZ8"/>
<evidence type="ECO:0000313" key="1">
    <source>
        <dbReference type="EMBL" id="KAA6398468.1"/>
    </source>
</evidence>
<organism evidence="1 2">
    <name type="scientific">Streblomastix strix</name>
    <dbReference type="NCBI Taxonomy" id="222440"/>
    <lineage>
        <taxon>Eukaryota</taxon>
        <taxon>Metamonada</taxon>
        <taxon>Preaxostyla</taxon>
        <taxon>Oxymonadida</taxon>
        <taxon>Streblomastigidae</taxon>
        <taxon>Streblomastix</taxon>
    </lineage>
</organism>
<proteinExistence type="predicted"/>
<protein>
    <submittedName>
        <fullName evidence="1">Uncharacterized protein</fullName>
    </submittedName>
</protein>